<keyword evidence="1" id="KW-0805">Transcription regulation</keyword>
<name>A0A545TUZ7_9GAMM</name>
<keyword evidence="7" id="KW-1185">Reference proteome</keyword>
<dbReference type="InterPro" id="IPR050109">
    <property type="entry name" value="HTH-type_TetR-like_transc_reg"/>
</dbReference>
<evidence type="ECO:0000313" key="6">
    <source>
        <dbReference type="EMBL" id="TQV81029.1"/>
    </source>
</evidence>
<gene>
    <name evidence="6" type="ORF">FKG94_10055</name>
</gene>
<keyword evidence="3" id="KW-0804">Transcription</keyword>
<feature type="domain" description="HTH tetR-type" evidence="5">
    <location>
        <begin position="13"/>
        <end position="73"/>
    </location>
</feature>
<dbReference type="Gene3D" id="1.10.357.10">
    <property type="entry name" value="Tetracycline Repressor, domain 2"/>
    <property type="match status" value="1"/>
</dbReference>
<evidence type="ECO:0000256" key="1">
    <source>
        <dbReference type="ARBA" id="ARBA00023015"/>
    </source>
</evidence>
<evidence type="ECO:0000259" key="5">
    <source>
        <dbReference type="PROSITE" id="PS50977"/>
    </source>
</evidence>
<dbReference type="OrthoDB" id="155497at2"/>
<accession>A0A545TUZ7</accession>
<dbReference type="PANTHER" id="PTHR30055:SF234">
    <property type="entry name" value="HTH-TYPE TRANSCRIPTIONAL REGULATOR BETI"/>
    <property type="match status" value="1"/>
</dbReference>
<dbReference type="GO" id="GO:0000976">
    <property type="term" value="F:transcription cis-regulatory region binding"/>
    <property type="evidence" value="ECO:0007669"/>
    <property type="project" value="TreeGrafter"/>
</dbReference>
<dbReference type="PROSITE" id="PS50977">
    <property type="entry name" value="HTH_TETR_2"/>
    <property type="match status" value="1"/>
</dbReference>
<reference evidence="6 7" key="1">
    <citation type="submission" date="2019-06" db="EMBL/GenBank/DDBJ databases">
        <title>Whole genome sequence for Cellvibrionaceae sp. R142.</title>
        <authorList>
            <person name="Wang G."/>
        </authorList>
    </citation>
    <scope>NUCLEOTIDE SEQUENCE [LARGE SCALE GENOMIC DNA]</scope>
    <source>
        <strain evidence="6 7">R142</strain>
    </source>
</reference>
<evidence type="ECO:0000256" key="2">
    <source>
        <dbReference type="ARBA" id="ARBA00023125"/>
    </source>
</evidence>
<sequence>MTKPDQRKRYSREVRRSMFLDEAAKIIANRGVAGLTLEQVAVESSVSKSLIYNYFDSVTELLKELHVRELKALHSLKAAAVEKAETFEEMIRGVTHTYLSFIEKRGLIFDRLQSEVAVSGGKDPTYFQRRETVNYLATLTAEHFDIPVDLARKAIEVSYGMPAAAGEYLLRGEVEREELEDITVAMIIGSITYLRNDYLVRQRKLRKQSTKST</sequence>
<evidence type="ECO:0000256" key="4">
    <source>
        <dbReference type="PROSITE-ProRule" id="PRU00335"/>
    </source>
</evidence>
<evidence type="ECO:0000256" key="3">
    <source>
        <dbReference type="ARBA" id="ARBA00023163"/>
    </source>
</evidence>
<dbReference type="SUPFAM" id="SSF46689">
    <property type="entry name" value="Homeodomain-like"/>
    <property type="match status" value="1"/>
</dbReference>
<protein>
    <submittedName>
        <fullName evidence="6">TetR/AcrR family transcriptional regulator</fullName>
    </submittedName>
</protein>
<dbReference type="Pfam" id="PF00440">
    <property type="entry name" value="TetR_N"/>
    <property type="match status" value="1"/>
</dbReference>
<dbReference type="Proteomes" id="UP000319732">
    <property type="component" value="Unassembled WGS sequence"/>
</dbReference>
<evidence type="ECO:0000313" key="7">
    <source>
        <dbReference type="Proteomes" id="UP000319732"/>
    </source>
</evidence>
<organism evidence="6 7">
    <name type="scientific">Exilibacterium tricleocarpae</name>
    <dbReference type="NCBI Taxonomy" id="2591008"/>
    <lineage>
        <taxon>Bacteria</taxon>
        <taxon>Pseudomonadati</taxon>
        <taxon>Pseudomonadota</taxon>
        <taxon>Gammaproteobacteria</taxon>
        <taxon>Cellvibrionales</taxon>
        <taxon>Cellvibrionaceae</taxon>
        <taxon>Exilibacterium</taxon>
    </lineage>
</organism>
<proteinExistence type="predicted"/>
<dbReference type="InterPro" id="IPR009057">
    <property type="entry name" value="Homeodomain-like_sf"/>
</dbReference>
<keyword evidence="2 4" id="KW-0238">DNA-binding</keyword>
<dbReference type="InterPro" id="IPR001647">
    <property type="entry name" value="HTH_TetR"/>
</dbReference>
<dbReference type="PANTHER" id="PTHR30055">
    <property type="entry name" value="HTH-TYPE TRANSCRIPTIONAL REGULATOR RUTR"/>
    <property type="match status" value="1"/>
</dbReference>
<comment type="caution">
    <text evidence="6">The sequence shown here is derived from an EMBL/GenBank/DDBJ whole genome shotgun (WGS) entry which is preliminary data.</text>
</comment>
<dbReference type="RefSeq" id="WP_142904081.1">
    <property type="nucleotide sequence ID" value="NZ_ML660091.1"/>
</dbReference>
<dbReference type="AlphaFoldDB" id="A0A545TUZ7"/>
<feature type="DNA-binding region" description="H-T-H motif" evidence="4">
    <location>
        <begin position="36"/>
        <end position="55"/>
    </location>
</feature>
<dbReference type="EMBL" id="VHSG01000009">
    <property type="protein sequence ID" value="TQV81029.1"/>
    <property type="molecule type" value="Genomic_DNA"/>
</dbReference>
<dbReference type="GO" id="GO:0003700">
    <property type="term" value="F:DNA-binding transcription factor activity"/>
    <property type="evidence" value="ECO:0007669"/>
    <property type="project" value="TreeGrafter"/>
</dbReference>